<dbReference type="EC" id="3.6.1.23" evidence="2"/>
<evidence type="ECO:0000256" key="4">
    <source>
        <dbReference type="ARBA" id="ARBA00023080"/>
    </source>
</evidence>
<evidence type="ECO:0000313" key="7">
    <source>
        <dbReference type="EMBL" id="BDR56798.1"/>
    </source>
</evidence>
<dbReference type="Proteomes" id="UP001321804">
    <property type="component" value="Chromosome"/>
</dbReference>
<evidence type="ECO:0000256" key="3">
    <source>
        <dbReference type="ARBA" id="ARBA00022801"/>
    </source>
</evidence>
<dbReference type="GO" id="GO:0000287">
    <property type="term" value="F:magnesium ion binding"/>
    <property type="evidence" value="ECO:0007669"/>
    <property type="project" value="InterPro"/>
</dbReference>
<dbReference type="Pfam" id="PF00692">
    <property type="entry name" value="dUTPase"/>
    <property type="match status" value="1"/>
</dbReference>
<dbReference type="KEGG" id="xak:KIMC2_13600"/>
<dbReference type="RefSeq" id="WP_317695290.1">
    <property type="nucleotide sequence ID" value="NZ_AP026801.1"/>
</dbReference>
<dbReference type="PANTHER" id="PTHR11241:SF0">
    <property type="entry name" value="DEOXYURIDINE 5'-TRIPHOSPHATE NUCLEOTIDOHYDROLASE"/>
    <property type="match status" value="1"/>
</dbReference>
<dbReference type="SUPFAM" id="SSF51283">
    <property type="entry name" value="dUTPase-like"/>
    <property type="match status" value="1"/>
</dbReference>
<evidence type="ECO:0000256" key="1">
    <source>
        <dbReference type="ARBA" id="ARBA00006581"/>
    </source>
</evidence>
<dbReference type="InterPro" id="IPR029054">
    <property type="entry name" value="dUTPase-like"/>
</dbReference>
<dbReference type="CDD" id="cd07557">
    <property type="entry name" value="trimeric_dUTPase"/>
    <property type="match status" value="1"/>
</dbReference>
<evidence type="ECO:0000256" key="5">
    <source>
        <dbReference type="ARBA" id="ARBA00047686"/>
    </source>
</evidence>
<keyword evidence="3" id="KW-0378">Hydrolase</keyword>
<proteinExistence type="inferred from homology"/>
<keyword evidence="8" id="KW-1185">Reference proteome</keyword>
<dbReference type="InterPro" id="IPR036157">
    <property type="entry name" value="dUTPase-like_sf"/>
</dbReference>
<gene>
    <name evidence="7" type="ORF">KIMC2_13600</name>
</gene>
<reference evidence="7 8" key="1">
    <citation type="journal article" date="2023" name="Microbiol. Spectr.">
        <title>Symbiosis of Carpenter Bees with Uncharacterized Lactic Acid Bacteria Showing NAD Auxotrophy.</title>
        <authorList>
            <person name="Kawasaki S."/>
            <person name="Ozawa K."/>
            <person name="Mori T."/>
            <person name="Yamamoto A."/>
            <person name="Ito M."/>
            <person name="Ohkuma M."/>
            <person name="Sakamoto M."/>
            <person name="Matsutani M."/>
        </authorList>
    </citation>
    <scope>NUCLEOTIDE SEQUENCE [LARGE SCALE GENOMIC DNA]</scope>
    <source>
        <strain evidence="7 8">KimC2</strain>
    </source>
</reference>
<dbReference type="InterPro" id="IPR008181">
    <property type="entry name" value="dUTPase"/>
</dbReference>
<dbReference type="Gene3D" id="2.70.40.10">
    <property type="match status" value="1"/>
</dbReference>
<evidence type="ECO:0000256" key="2">
    <source>
        <dbReference type="ARBA" id="ARBA00012379"/>
    </source>
</evidence>
<evidence type="ECO:0000259" key="6">
    <source>
        <dbReference type="Pfam" id="PF00692"/>
    </source>
</evidence>
<sequence length="148" mass="16174">MRGFKLVSKYQNQNINLPERSSVGSAGYDFEAASDVTIKAHQSEPVLIPTGIKAYMESNEFLLLVNRSGNPRKKGLILPNGVGIVDSDYFDNPGNEGEIFFQVLNIKDEDVTIKKGERIGQGIFMPFLMAENDLADGKRIGGFGSSGD</sequence>
<accession>A0AAU9DP70</accession>
<feature type="domain" description="dUTPase-like" evidence="6">
    <location>
        <begin position="14"/>
        <end position="146"/>
    </location>
</feature>
<protein>
    <recommendedName>
        <fullName evidence="2">dUTP diphosphatase</fullName>
        <ecNumber evidence="2">3.6.1.23</ecNumber>
    </recommendedName>
</protein>
<dbReference type="GO" id="GO:0004170">
    <property type="term" value="F:dUTP diphosphatase activity"/>
    <property type="evidence" value="ECO:0007669"/>
    <property type="project" value="UniProtKB-EC"/>
</dbReference>
<comment type="similarity">
    <text evidence="1">Belongs to the dUTPase family.</text>
</comment>
<dbReference type="AlphaFoldDB" id="A0AAU9DP70"/>
<dbReference type="InterPro" id="IPR033704">
    <property type="entry name" value="dUTPase_trimeric"/>
</dbReference>
<organism evidence="7 8">
    <name type="scientific">Xylocopilactobacillus apis</name>
    <dbReference type="NCBI Taxonomy" id="2932183"/>
    <lineage>
        <taxon>Bacteria</taxon>
        <taxon>Bacillati</taxon>
        <taxon>Bacillota</taxon>
        <taxon>Bacilli</taxon>
        <taxon>Lactobacillales</taxon>
        <taxon>Lactobacillaceae</taxon>
        <taxon>Xylocopilactobacillus</taxon>
    </lineage>
</organism>
<dbReference type="GO" id="GO:0046081">
    <property type="term" value="P:dUTP catabolic process"/>
    <property type="evidence" value="ECO:0007669"/>
    <property type="project" value="InterPro"/>
</dbReference>
<dbReference type="EMBL" id="AP026801">
    <property type="protein sequence ID" value="BDR56798.1"/>
    <property type="molecule type" value="Genomic_DNA"/>
</dbReference>
<dbReference type="PANTHER" id="PTHR11241">
    <property type="entry name" value="DEOXYURIDINE 5'-TRIPHOSPHATE NUCLEOTIDOHYDROLASE"/>
    <property type="match status" value="1"/>
</dbReference>
<comment type="catalytic activity">
    <reaction evidence="5">
        <text>dUTP + H2O = dUMP + diphosphate + H(+)</text>
        <dbReference type="Rhea" id="RHEA:10248"/>
        <dbReference type="ChEBI" id="CHEBI:15377"/>
        <dbReference type="ChEBI" id="CHEBI:15378"/>
        <dbReference type="ChEBI" id="CHEBI:33019"/>
        <dbReference type="ChEBI" id="CHEBI:61555"/>
        <dbReference type="ChEBI" id="CHEBI:246422"/>
        <dbReference type="EC" id="3.6.1.23"/>
    </reaction>
</comment>
<evidence type="ECO:0000313" key="8">
    <source>
        <dbReference type="Proteomes" id="UP001321804"/>
    </source>
</evidence>
<dbReference type="GO" id="GO:0006226">
    <property type="term" value="P:dUMP biosynthetic process"/>
    <property type="evidence" value="ECO:0007669"/>
    <property type="project" value="InterPro"/>
</dbReference>
<keyword evidence="4" id="KW-0546">Nucleotide metabolism</keyword>
<name>A0AAU9DP70_9LACO</name>